<organism evidence="1">
    <name type="scientific">Ixodes ricinus</name>
    <name type="common">Common tick</name>
    <name type="synonym">Acarus ricinus</name>
    <dbReference type="NCBI Taxonomy" id="34613"/>
    <lineage>
        <taxon>Eukaryota</taxon>
        <taxon>Metazoa</taxon>
        <taxon>Ecdysozoa</taxon>
        <taxon>Arthropoda</taxon>
        <taxon>Chelicerata</taxon>
        <taxon>Arachnida</taxon>
        <taxon>Acari</taxon>
        <taxon>Parasitiformes</taxon>
        <taxon>Ixodida</taxon>
        <taxon>Ixodoidea</taxon>
        <taxon>Ixodidae</taxon>
        <taxon>Ixodinae</taxon>
        <taxon>Ixodes</taxon>
    </lineage>
</organism>
<dbReference type="EMBL" id="GEGO01005984">
    <property type="protein sequence ID" value="JAR89420.1"/>
    <property type="molecule type" value="Transcribed_RNA"/>
</dbReference>
<evidence type="ECO:0000313" key="1">
    <source>
        <dbReference type="EMBL" id="JAR89420.1"/>
    </source>
</evidence>
<name>A0A147BF27_IXORI</name>
<protein>
    <submittedName>
        <fullName evidence="1">Uncharacterized protein</fullName>
    </submittedName>
</protein>
<dbReference type="AlphaFoldDB" id="A0A147BF27"/>
<proteinExistence type="predicted"/>
<reference evidence="1" key="1">
    <citation type="journal article" date="2018" name="PLoS Negl. Trop. Dis.">
        <title>Sialome diversity of ticks revealed by RNAseq of single tick salivary glands.</title>
        <authorList>
            <person name="Perner J."/>
            <person name="Kropackova S."/>
            <person name="Kopacek P."/>
            <person name="Ribeiro J.M."/>
        </authorList>
    </citation>
    <scope>NUCLEOTIDE SEQUENCE</scope>
    <source>
        <strain evidence="1">Siblings of single egg batch collected in Ceske Budejovice</strain>
        <tissue evidence="1">Salivary glands</tissue>
    </source>
</reference>
<accession>A0A147BF27</accession>
<sequence length="67" mass="7203">MMESGAVAPKIEVEMVDAPSGQDGGWGGGDGGGGRDYRCEALAELRICVERYHYCLFVDHGEQEPCP</sequence>